<gene>
    <name evidence="3" type="ORF">H9838_05410</name>
</gene>
<evidence type="ECO:0000259" key="2">
    <source>
        <dbReference type="Pfam" id="PF13349"/>
    </source>
</evidence>
<protein>
    <submittedName>
        <fullName evidence="3">DUF4097 domain-containing protein</fullName>
    </submittedName>
</protein>
<feature type="domain" description="DUF4097" evidence="2">
    <location>
        <begin position="69"/>
        <end position="324"/>
    </location>
</feature>
<dbReference type="EMBL" id="DXDU01000092">
    <property type="protein sequence ID" value="HIY26600.1"/>
    <property type="molecule type" value="Genomic_DNA"/>
</dbReference>
<accession>A0A9D1YD98</accession>
<reference evidence="3" key="1">
    <citation type="journal article" date="2021" name="PeerJ">
        <title>Extensive microbial diversity within the chicken gut microbiome revealed by metagenomics and culture.</title>
        <authorList>
            <person name="Gilroy R."/>
            <person name="Ravi A."/>
            <person name="Getino M."/>
            <person name="Pursley I."/>
            <person name="Horton D.L."/>
            <person name="Alikhan N.F."/>
            <person name="Baker D."/>
            <person name="Gharbi K."/>
            <person name="Hall N."/>
            <person name="Watson M."/>
            <person name="Adriaenssens E.M."/>
            <person name="Foster-Nyarko E."/>
            <person name="Jarju S."/>
            <person name="Secka A."/>
            <person name="Antonio M."/>
            <person name="Oren A."/>
            <person name="Chaudhuri R.R."/>
            <person name="La Ragione R."/>
            <person name="Hildebrand F."/>
            <person name="Pallen M.J."/>
        </authorList>
    </citation>
    <scope>NUCLEOTIDE SEQUENCE</scope>
    <source>
        <strain evidence="3">1282</strain>
    </source>
</reference>
<dbReference type="Proteomes" id="UP000823915">
    <property type="component" value="Unassembled WGS sequence"/>
</dbReference>
<name>A0A9D1YD98_9FIRM</name>
<organism evidence="3 4">
    <name type="scientific">Candidatus Acutalibacter pullistercoris</name>
    <dbReference type="NCBI Taxonomy" id="2838418"/>
    <lineage>
        <taxon>Bacteria</taxon>
        <taxon>Bacillati</taxon>
        <taxon>Bacillota</taxon>
        <taxon>Clostridia</taxon>
        <taxon>Eubacteriales</taxon>
        <taxon>Acutalibacteraceae</taxon>
        <taxon>Acutalibacter</taxon>
    </lineage>
</organism>
<dbReference type="Pfam" id="PF13349">
    <property type="entry name" value="DUF4097"/>
    <property type="match status" value="1"/>
</dbReference>
<keyword evidence="1" id="KW-0732">Signal</keyword>
<evidence type="ECO:0000256" key="1">
    <source>
        <dbReference type="SAM" id="SignalP"/>
    </source>
</evidence>
<reference evidence="3" key="2">
    <citation type="submission" date="2021-04" db="EMBL/GenBank/DDBJ databases">
        <authorList>
            <person name="Gilroy R."/>
        </authorList>
    </citation>
    <scope>NUCLEOTIDE SEQUENCE</scope>
    <source>
        <strain evidence="3">1282</strain>
    </source>
</reference>
<proteinExistence type="predicted"/>
<dbReference type="AlphaFoldDB" id="A0A9D1YD98"/>
<feature type="signal peptide" evidence="1">
    <location>
        <begin position="1"/>
        <end position="23"/>
    </location>
</feature>
<evidence type="ECO:0000313" key="3">
    <source>
        <dbReference type="EMBL" id="HIY26600.1"/>
    </source>
</evidence>
<feature type="chain" id="PRO_5039087450" evidence="1">
    <location>
        <begin position="24"/>
        <end position="342"/>
    </location>
</feature>
<comment type="caution">
    <text evidence="3">The sequence shown here is derived from an EMBL/GenBank/DDBJ whole genome shotgun (WGS) entry which is preliminary data.</text>
</comment>
<dbReference type="Gene3D" id="2.160.20.120">
    <property type="match status" value="1"/>
</dbReference>
<dbReference type="InterPro" id="IPR025164">
    <property type="entry name" value="Toastrack_DUF4097"/>
</dbReference>
<evidence type="ECO:0000313" key="4">
    <source>
        <dbReference type="Proteomes" id="UP000823915"/>
    </source>
</evidence>
<sequence length="342" mass="35978">MQRGKIFTAVAWGLGGLFLCAAAAVGFATQGFGLAELPDPQPEDWAQAYTTTWDTEEDPVRGLDISWFHGPVELRVGESQYVTVTEEAQQELPEEDQLELTSSGGVLRIKWNSQLLALDLLEHNSKALVVEVPRETAEDLEELRCQAVSGLVTVSGFAAGEMELSSDSGGLALSDLRAGELRLSTISGPMTLRNAQVEGRLEAYTTAGAAELSQVAASEVKLTAVSGAMAFQGQAGELWGDSISGAVDIALTQCPQAAKLRSVSGGLTLALPENDGFEAAFSSVSGRFQCQFPASGDKGPKGRALYGSGGVQLEFSTTTGDIRLLRSSPAKTGDQTQGSELT</sequence>